<evidence type="ECO:0000313" key="2">
    <source>
        <dbReference type="Proteomes" id="UP000033451"/>
    </source>
</evidence>
<name>A0A0F0LWG8_9MICO</name>
<gene>
    <name evidence="1" type="ORF">RR49_01161</name>
</gene>
<dbReference type="RefSeq" id="WP_048809165.1">
    <property type="nucleotide sequence ID" value="NZ_JYIY01000069.1"/>
</dbReference>
<sequence>MDDGRLFDKLTALEEAVDDLTPLAVGRGMEHVRGVAATLTPIRSGQLVGAAGVTVHGDEAELTYPGPYARRQHFELDWKHTHGQALYLEQPMRTEADAVMQIMADTLGAAF</sequence>
<accession>A0A0F0LWG8</accession>
<dbReference type="PATRIC" id="fig|400772.4.peg.1184"/>
<dbReference type="AlphaFoldDB" id="A0A0F0LWG8"/>
<evidence type="ECO:0008006" key="3">
    <source>
        <dbReference type="Google" id="ProtNLM"/>
    </source>
</evidence>
<evidence type="ECO:0000313" key="1">
    <source>
        <dbReference type="EMBL" id="KJL37049.1"/>
    </source>
</evidence>
<comment type="caution">
    <text evidence="1">The sequence shown here is derived from an EMBL/GenBank/DDBJ whole genome shotgun (WGS) entry which is preliminary data.</text>
</comment>
<dbReference type="OrthoDB" id="1954318at2"/>
<organism evidence="1 2">
    <name type="scientific">Microbacterium ginsengisoli</name>
    <dbReference type="NCBI Taxonomy" id="400772"/>
    <lineage>
        <taxon>Bacteria</taxon>
        <taxon>Bacillati</taxon>
        <taxon>Actinomycetota</taxon>
        <taxon>Actinomycetes</taxon>
        <taxon>Micrococcales</taxon>
        <taxon>Microbacteriaceae</taxon>
        <taxon>Microbacterium</taxon>
    </lineage>
</organism>
<dbReference type="Proteomes" id="UP000033451">
    <property type="component" value="Unassembled WGS sequence"/>
</dbReference>
<protein>
    <recommendedName>
        <fullName evidence="3">HK97 gp10 family phage protein</fullName>
    </recommendedName>
</protein>
<reference evidence="1 2" key="1">
    <citation type="submission" date="2015-02" db="EMBL/GenBank/DDBJ databases">
        <title>Draft genome sequences of ten Microbacterium spp. with emphasis on heavy metal contaminated environments.</title>
        <authorList>
            <person name="Corretto E."/>
        </authorList>
    </citation>
    <scope>NUCLEOTIDE SEQUENCE [LARGE SCALE GENOMIC DNA]</scope>
    <source>
        <strain evidence="1 2">DSM 18659</strain>
    </source>
</reference>
<keyword evidence="2" id="KW-1185">Reference proteome</keyword>
<proteinExistence type="predicted"/>
<dbReference type="STRING" id="400772.RR49_01161"/>
<dbReference type="EMBL" id="JYIY01000069">
    <property type="protein sequence ID" value="KJL37049.1"/>
    <property type="molecule type" value="Genomic_DNA"/>
</dbReference>